<accession>A0A1T3NVK0</accession>
<dbReference type="Proteomes" id="UP000190037">
    <property type="component" value="Unassembled WGS sequence"/>
</dbReference>
<dbReference type="EMBL" id="MWQN01000001">
    <property type="protein sequence ID" value="OPC80834.1"/>
    <property type="molecule type" value="Genomic_DNA"/>
</dbReference>
<keyword evidence="1" id="KW-1133">Transmembrane helix</keyword>
<evidence type="ECO:0000256" key="1">
    <source>
        <dbReference type="SAM" id="Phobius"/>
    </source>
</evidence>
<gene>
    <name evidence="2" type="ORF">B4N89_07605</name>
</gene>
<organism evidence="2 3">
    <name type="scientific">Embleya scabrispora</name>
    <dbReference type="NCBI Taxonomy" id="159449"/>
    <lineage>
        <taxon>Bacteria</taxon>
        <taxon>Bacillati</taxon>
        <taxon>Actinomycetota</taxon>
        <taxon>Actinomycetes</taxon>
        <taxon>Kitasatosporales</taxon>
        <taxon>Streptomycetaceae</taxon>
        <taxon>Embleya</taxon>
    </lineage>
</organism>
<proteinExistence type="predicted"/>
<keyword evidence="3" id="KW-1185">Reference proteome</keyword>
<dbReference type="RefSeq" id="WP_078975110.1">
    <property type="nucleotide sequence ID" value="NZ_MWQN01000001.1"/>
</dbReference>
<dbReference type="AlphaFoldDB" id="A0A1T3NVK0"/>
<evidence type="ECO:0000313" key="2">
    <source>
        <dbReference type="EMBL" id="OPC80834.1"/>
    </source>
</evidence>
<dbReference type="OrthoDB" id="4350321at2"/>
<name>A0A1T3NVK0_9ACTN</name>
<feature type="transmembrane region" description="Helical" evidence="1">
    <location>
        <begin position="15"/>
        <end position="35"/>
    </location>
</feature>
<dbReference type="STRING" id="159449.B4N89_07605"/>
<keyword evidence="1" id="KW-0472">Membrane</keyword>
<sequence length="196" mass="21174">MTDARILPGPRRARWWGPLAVAAVLVLLTGGWPLVDSWISGDRRVRAGTVFRVGPDDDHRAWFRVGAGWILDRAATTPSRLFVLRHGDVDLSVAYISLPRTEDADALWTGLRDTLRVGDRHARLGDPGPLVAHAGARGMVGTLARDGDTGQAVIYPGPEDAFAIRLIALAPQASADPQWAQVADVLRSLTFTEEAA</sequence>
<keyword evidence="1" id="KW-0812">Transmembrane</keyword>
<comment type="caution">
    <text evidence="2">The sequence shown here is derived from an EMBL/GenBank/DDBJ whole genome shotgun (WGS) entry which is preliminary data.</text>
</comment>
<reference evidence="2 3" key="1">
    <citation type="submission" date="2017-03" db="EMBL/GenBank/DDBJ databases">
        <title>Draft genome sequence of Streptomyces scabrisporus NF3, endophyte isolated from Amphipterygium adstringens.</title>
        <authorList>
            <person name="Vazquez M."/>
            <person name="Ceapa C.D."/>
            <person name="Rodriguez Luna D."/>
            <person name="Sanchez Esquivel S."/>
        </authorList>
    </citation>
    <scope>NUCLEOTIDE SEQUENCE [LARGE SCALE GENOMIC DNA]</scope>
    <source>
        <strain evidence="2 3">NF3</strain>
    </source>
</reference>
<protein>
    <submittedName>
        <fullName evidence="2">Uncharacterized protein</fullName>
    </submittedName>
</protein>
<evidence type="ECO:0000313" key="3">
    <source>
        <dbReference type="Proteomes" id="UP000190037"/>
    </source>
</evidence>